<feature type="site" description="Contributes to redox potential value" evidence="4">
    <location>
        <position position="33"/>
    </location>
</feature>
<accession>A0A0D0EC88</accession>
<dbReference type="STRING" id="930991.A0A0D0EC88"/>
<evidence type="ECO:0000256" key="1">
    <source>
        <dbReference type="ARBA" id="ARBA00020570"/>
    </source>
</evidence>
<dbReference type="Gene3D" id="3.40.30.10">
    <property type="entry name" value="Glutaredoxin"/>
    <property type="match status" value="1"/>
</dbReference>
<evidence type="ECO:0000313" key="8">
    <source>
        <dbReference type="Proteomes" id="UP000054538"/>
    </source>
</evidence>
<dbReference type="FunCoup" id="A0A0D0EC88">
    <property type="interactions" value="226"/>
</dbReference>
<dbReference type="PANTHER" id="PTHR46115">
    <property type="entry name" value="THIOREDOXIN-LIKE PROTEIN 1"/>
    <property type="match status" value="1"/>
</dbReference>
<dbReference type="InterPro" id="IPR036249">
    <property type="entry name" value="Thioredoxin-like_sf"/>
</dbReference>
<dbReference type="PROSITE" id="PS51352">
    <property type="entry name" value="THIOREDOXIN_2"/>
    <property type="match status" value="1"/>
</dbReference>
<evidence type="ECO:0000313" key="7">
    <source>
        <dbReference type="EMBL" id="KIK98945.1"/>
    </source>
</evidence>
<name>A0A0D0EC88_9AGAM</name>
<dbReference type="AlphaFoldDB" id="A0A0D0EC88"/>
<dbReference type="Pfam" id="PF00085">
    <property type="entry name" value="Thioredoxin"/>
    <property type="match status" value="1"/>
</dbReference>
<dbReference type="SUPFAM" id="SSF52833">
    <property type="entry name" value="Thioredoxin-like"/>
    <property type="match status" value="1"/>
</dbReference>
<dbReference type="InParanoid" id="A0A0D0EC88"/>
<dbReference type="InterPro" id="IPR005746">
    <property type="entry name" value="Thioredoxin"/>
</dbReference>
<dbReference type="OrthoDB" id="2121326at2759"/>
<dbReference type="HOGENOM" id="CLU_090389_14_0_1"/>
<dbReference type="Proteomes" id="UP000054538">
    <property type="component" value="Unassembled WGS sequence"/>
</dbReference>
<feature type="disulfide bond" description="Redox-active" evidence="5">
    <location>
        <begin position="31"/>
        <end position="34"/>
    </location>
</feature>
<dbReference type="PIRSF" id="PIRSF000077">
    <property type="entry name" value="Thioredoxin"/>
    <property type="match status" value="1"/>
</dbReference>
<sequence>MSVQDIKSKAHFDELITSGKTIFIDFHATWCGPCKFISPVFEKLAEKHEGDKVEFYKVDIDDQPEVAEAASITAMPTFKAYKDGEVVDSLTGANQAGLNALVQNHVPETK</sequence>
<dbReference type="FunFam" id="3.40.30.10:FF:000245">
    <property type="entry name" value="Thioredoxin"/>
    <property type="match status" value="1"/>
</dbReference>
<feature type="domain" description="Thioredoxin" evidence="6">
    <location>
        <begin position="1"/>
        <end position="107"/>
    </location>
</feature>
<evidence type="ECO:0000256" key="4">
    <source>
        <dbReference type="PIRSR" id="PIRSR000077-1"/>
    </source>
</evidence>
<dbReference type="NCBIfam" id="TIGR01068">
    <property type="entry name" value="thioredoxin"/>
    <property type="match status" value="1"/>
</dbReference>
<reference evidence="8" key="2">
    <citation type="submission" date="2015-01" db="EMBL/GenBank/DDBJ databases">
        <title>Evolutionary Origins and Diversification of the Mycorrhizal Mutualists.</title>
        <authorList>
            <consortium name="DOE Joint Genome Institute"/>
            <consortium name="Mycorrhizal Genomics Consortium"/>
            <person name="Kohler A."/>
            <person name="Kuo A."/>
            <person name="Nagy L.G."/>
            <person name="Floudas D."/>
            <person name="Copeland A."/>
            <person name="Barry K.W."/>
            <person name="Cichocki N."/>
            <person name="Veneault-Fourrey C."/>
            <person name="LaButti K."/>
            <person name="Lindquist E.A."/>
            <person name="Lipzen A."/>
            <person name="Lundell T."/>
            <person name="Morin E."/>
            <person name="Murat C."/>
            <person name="Riley R."/>
            <person name="Ohm R."/>
            <person name="Sun H."/>
            <person name="Tunlid A."/>
            <person name="Henrissat B."/>
            <person name="Grigoriev I.V."/>
            <person name="Hibbett D.S."/>
            <person name="Martin F."/>
        </authorList>
    </citation>
    <scope>NUCLEOTIDE SEQUENCE [LARGE SCALE GENOMIC DNA]</scope>
    <source>
        <strain evidence="8">Ve08.2h10</strain>
    </source>
</reference>
<dbReference type="PROSITE" id="PS00194">
    <property type="entry name" value="THIOREDOXIN_1"/>
    <property type="match status" value="1"/>
</dbReference>
<dbReference type="GO" id="GO:0015035">
    <property type="term" value="F:protein-disulfide reductase activity"/>
    <property type="evidence" value="ECO:0007669"/>
    <property type="project" value="InterPro"/>
</dbReference>
<proteinExistence type="inferred from homology"/>
<keyword evidence="2 5" id="KW-1015">Disulfide bond</keyword>
<organism evidence="7 8">
    <name type="scientific">Paxillus rubicundulus Ve08.2h10</name>
    <dbReference type="NCBI Taxonomy" id="930991"/>
    <lineage>
        <taxon>Eukaryota</taxon>
        <taxon>Fungi</taxon>
        <taxon>Dikarya</taxon>
        <taxon>Basidiomycota</taxon>
        <taxon>Agaricomycotina</taxon>
        <taxon>Agaricomycetes</taxon>
        <taxon>Agaricomycetidae</taxon>
        <taxon>Boletales</taxon>
        <taxon>Paxilineae</taxon>
        <taxon>Paxillaceae</taxon>
        <taxon>Paxillus</taxon>
    </lineage>
</organism>
<dbReference type="EMBL" id="KN824875">
    <property type="protein sequence ID" value="KIK98945.1"/>
    <property type="molecule type" value="Genomic_DNA"/>
</dbReference>
<gene>
    <name evidence="7" type="ORF">PAXRUDRAFT_613716</name>
</gene>
<comment type="similarity">
    <text evidence="3">Belongs to the thioredoxin family.</text>
</comment>
<feature type="site" description="Deprotonates C-terminal active site Cys" evidence="4">
    <location>
        <position position="25"/>
    </location>
</feature>
<reference evidence="7 8" key="1">
    <citation type="submission" date="2014-04" db="EMBL/GenBank/DDBJ databases">
        <authorList>
            <consortium name="DOE Joint Genome Institute"/>
            <person name="Kuo A."/>
            <person name="Kohler A."/>
            <person name="Jargeat P."/>
            <person name="Nagy L.G."/>
            <person name="Floudas D."/>
            <person name="Copeland A."/>
            <person name="Barry K.W."/>
            <person name="Cichocki N."/>
            <person name="Veneault-Fourrey C."/>
            <person name="LaButti K."/>
            <person name="Lindquist E.A."/>
            <person name="Lipzen A."/>
            <person name="Lundell T."/>
            <person name="Morin E."/>
            <person name="Murat C."/>
            <person name="Sun H."/>
            <person name="Tunlid A."/>
            <person name="Henrissat B."/>
            <person name="Grigoriev I.V."/>
            <person name="Hibbett D.S."/>
            <person name="Martin F."/>
            <person name="Nordberg H.P."/>
            <person name="Cantor M.N."/>
            <person name="Hua S.X."/>
        </authorList>
    </citation>
    <scope>NUCLEOTIDE SEQUENCE [LARGE SCALE GENOMIC DNA]</scope>
    <source>
        <strain evidence="7 8">Ve08.2h10</strain>
    </source>
</reference>
<evidence type="ECO:0000256" key="2">
    <source>
        <dbReference type="ARBA" id="ARBA00023157"/>
    </source>
</evidence>
<dbReference type="InterPro" id="IPR013766">
    <property type="entry name" value="Thioredoxin_domain"/>
</dbReference>
<keyword evidence="5" id="KW-0676">Redox-active center</keyword>
<dbReference type="InterPro" id="IPR017937">
    <property type="entry name" value="Thioredoxin_CS"/>
</dbReference>
<protein>
    <recommendedName>
        <fullName evidence="1 3">Thioredoxin</fullName>
    </recommendedName>
</protein>
<keyword evidence="8" id="KW-1185">Reference proteome</keyword>
<feature type="active site" description="Nucleophile" evidence="4">
    <location>
        <position position="31"/>
    </location>
</feature>
<evidence type="ECO:0000256" key="3">
    <source>
        <dbReference type="PIRNR" id="PIRNR000077"/>
    </source>
</evidence>
<dbReference type="CDD" id="cd02947">
    <property type="entry name" value="TRX_family"/>
    <property type="match status" value="1"/>
</dbReference>
<feature type="active site" description="Nucleophile" evidence="4">
    <location>
        <position position="34"/>
    </location>
</feature>
<evidence type="ECO:0000256" key="5">
    <source>
        <dbReference type="PIRSR" id="PIRSR000077-4"/>
    </source>
</evidence>
<feature type="site" description="Contributes to redox potential value" evidence="4">
    <location>
        <position position="32"/>
    </location>
</feature>
<evidence type="ECO:0000259" key="6">
    <source>
        <dbReference type="PROSITE" id="PS51352"/>
    </source>
</evidence>
<dbReference type="PRINTS" id="PR00421">
    <property type="entry name" value="THIOREDOXIN"/>
</dbReference>